<reference evidence="3 4" key="1">
    <citation type="journal article" date="2012" name="Genome Biol.">
        <title>Genome and low-iron response of an oceanic diatom adapted to chronic iron limitation.</title>
        <authorList>
            <person name="Lommer M."/>
            <person name="Specht M."/>
            <person name="Roy A.S."/>
            <person name="Kraemer L."/>
            <person name="Andreson R."/>
            <person name="Gutowska M.A."/>
            <person name="Wolf J."/>
            <person name="Bergner S.V."/>
            <person name="Schilhabel M.B."/>
            <person name="Klostermeier U.C."/>
            <person name="Beiko R.G."/>
            <person name="Rosenstiel P."/>
            <person name="Hippler M."/>
            <person name="Laroche J."/>
        </authorList>
    </citation>
    <scope>NUCLEOTIDE SEQUENCE [LARGE SCALE GENOMIC DNA]</scope>
    <source>
        <strain evidence="3 4">CCMP1005</strain>
    </source>
</reference>
<evidence type="ECO:0000313" key="3">
    <source>
        <dbReference type="EMBL" id="EJK62115.1"/>
    </source>
</evidence>
<keyword evidence="4" id="KW-1185">Reference proteome</keyword>
<name>K0SA47_THAOC</name>
<dbReference type="PANTHER" id="PTHR33050">
    <property type="entry name" value="REVERSE TRANSCRIPTASE DOMAIN-CONTAINING PROTEIN"/>
    <property type="match status" value="1"/>
</dbReference>
<evidence type="ECO:0000256" key="1">
    <source>
        <dbReference type="ARBA" id="ARBA00023172"/>
    </source>
</evidence>
<dbReference type="GO" id="GO:0003677">
    <property type="term" value="F:DNA binding"/>
    <property type="evidence" value="ECO:0007669"/>
    <property type="project" value="InterPro"/>
</dbReference>
<dbReference type="InterPro" id="IPR013762">
    <property type="entry name" value="Integrase-like_cat_sf"/>
</dbReference>
<gene>
    <name evidence="3" type="ORF">THAOC_17287</name>
</gene>
<comment type="caution">
    <text evidence="3">The sequence shown here is derived from an EMBL/GenBank/DDBJ whole genome shotgun (WGS) entry which is preliminary data.</text>
</comment>
<dbReference type="EMBL" id="AGNL01019109">
    <property type="protein sequence ID" value="EJK62115.1"/>
    <property type="molecule type" value="Genomic_DNA"/>
</dbReference>
<proteinExistence type="predicted"/>
<dbReference type="Gene3D" id="1.10.443.10">
    <property type="entry name" value="Intergrase catalytic core"/>
    <property type="match status" value="1"/>
</dbReference>
<sequence>MATTNAHHTRQKIRDIAAPSAATAGIAASSGGIEEHVKKIEALSTATAAVRKKYGTKRGGTLTEKNDLVLELVDGACAVLDTDETKSMVARAAQAVVMALFLVFRPLAKGLEAIQRPDIASIRKMHAEGGLAEIVIFLGWLIDTRRLLIALPKDKWKVWSEQIKQCIASDSLPCKTIQTLVGRLNHVCYIIPDARHFMNELRAAEKAAQASDKFVSLTSRAKDDLRLWLDFLHSAKEGISLNRIVFRKPTLHSYSDASEWGIGGFSPHTGVGWRYEFTESQHKTFTLNCKEFIAVVVDSTIQAKFDTSGPRRGRPFPRSPDDGDQCMQLFTTLAGERECDHGLFLEGFPLVRRPTRNHANIPRLFPLPLDDKDRTGTGRNYLLDLEAGAARAREDGVTKGTLSKQSRSWDIWLEFLERTGHADDPLLEDLDQVGRLRMCGAFMHAKRRGDLGSRRSAQQVLAGTARSALDNVAATFVAHHHPSPIADGLGNVHRDIRRQTSGYKRVDPPREHERALQPVVFRNRLRKARHPRAKARAQLLGGALFWGLRSCEYTYVRPGDRKTRPIQVKDLVFMAGKTVLPHDHPLLAYADTLTINFGDQKTEIRNEQVTQHNNLDCELNPIVNWADTVKRLRGYPGFDPSWEVFKFYDGSFSNITATEMINDIRDAVDDIGEETLGYTSAEVGTHSVRSSLAMLMYLAGEPVYTIMLIGRWRSNAFLNYIEKQVREFTAGVSSRMIETTPFFYVPRPPNGHQPDKNAQRGRTPQTTRGVFGRRGSLRQRLNPRTF</sequence>
<dbReference type="PANTHER" id="PTHR33050:SF7">
    <property type="entry name" value="RIBONUCLEASE H"/>
    <property type="match status" value="1"/>
</dbReference>
<dbReference type="SUPFAM" id="SSF56349">
    <property type="entry name" value="DNA breaking-rejoining enzymes"/>
    <property type="match status" value="1"/>
</dbReference>
<dbReference type="AlphaFoldDB" id="K0SA47"/>
<evidence type="ECO:0000313" key="4">
    <source>
        <dbReference type="Proteomes" id="UP000266841"/>
    </source>
</evidence>
<dbReference type="GO" id="GO:0006310">
    <property type="term" value="P:DNA recombination"/>
    <property type="evidence" value="ECO:0007669"/>
    <property type="project" value="UniProtKB-KW"/>
</dbReference>
<dbReference type="GO" id="GO:0015074">
    <property type="term" value="P:DNA integration"/>
    <property type="evidence" value="ECO:0007669"/>
    <property type="project" value="InterPro"/>
</dbReference>
<evidence type="ECO:0008006" key="5">
    <source>
        <dbReference type="Google" id="ProtNLM"/>
    </source>
</evidence>
<protein>
    <recommendedName>
        <fullName evidence="5">Tyr recombinase domain-containing protein</fullName>
    </recommendedName>
</protein>
<dbReference type="Proteomes" id="UP000266841">
    <property type="component" value="Unassembled WGS sequence"/>
</dbReference>
<keyword evidence="1" id="KW-0233">DNA recombination</keyword>
<feature type="region of interest" description="Disordered" evidence="2">
    <location>
        <begin position="743"/>
        <end position="776"/>
    </location>
</feature>
<dbReference type="OrthoDB" id="92990at2759"/>
<dbReference type="InterPro" id="IPR052055">
    <property type="entry name" value="Hepadnavirus_pol/RT"/>
</dbReference>
<dbReference type="InterPro" id="IPR011010">
    <property type="entry name" value="DNA_brk_join_enz"/>
</dbReference>
<organism evidence="3 4">
    <name type="scientific">Thalassiosira oceanica</name>
    <name type="common">Marine diatom</name>
    <dbReference type="NCBI Taxonomy" id="159749"/>
    <lineage>
        <taxon>Eukaryota</taxon>
        <taxon>Sar</taxon>
        <taxon>Stramenopiles</taxon>
        <taxon>Ochrophyta</taxon>
        <taxon>Bacillariophyta</taxon>
        <taxon>Coscinodiscophyceae</taxon>
        <taxon>Thalassiosirophycidae</taxon>
        <taxon>Thalassiosirales</taxon>
        <taxon>Thalassiosiraceae</taxon>
        <taxon>Thalassiosira</taxon>
    </lineage>
</organism>
<evidence type="ECO:0000256" key="2">
    <source>
        <dbReference type="SAM" id="MobiDB-lite"/>
    </source>
</evidence>
<accession>K0SA47</accession>